<gene>
    <name evidence="3" type="ORF">A2310_05625</name>
</gene>
<feature type="transmembrane region" description="Helical" evidence="1">
    <location>
        <begin position="321"/>
        <end position="340"/>
    </location>
</feature>
<keyword evidence="1" id="KW-0812">Transmembrane</keyword>
<evidence type="ECO:0000313" key="3">
    <source>
        <dbReference type="EMBL" id="OGC24005.1"/>
    </source>
</evidence>
<feature type="transmembrane region" description="Helical" evidence="1">
    <location>
        <begin position="485"/>
        <end position="506"/>
    </location>
</feature>
<feature type="transmembrane region" description="Helical" evidence="1">
    <location>
        <begin position="518"/>
        <end position="541"/>
    </location>
</feature>
<dbReference type="InterPro" id="IPR031621">
    <property type="entry name" value="HisKA_7TM"/>
</dbReference>
<dbReference type="InterPro" id="IPR029016">
    <property type="entry name" value="GAF-like_dom_sf"/>
</dbReference>
<evidence type="ECO:0000259" key="2">
    <source>
        <dbReference type="Pfam" id="PF16927"/>
    </source>
</evidence>
<protein>
    <recommendedName>
        <fullName evidence="2">Histidine kinase N-terminal 7TM region domain-containing protein</fullName>
    </recommendedName>
</protein>
<proteinExistence type="predicted"/>
<feature type="transmembrane region" description="Helical" evidence="1">
    <location>
        <begin position="6"/>
        <end position="25"/>
    </location>
</feature>
<dbReference type="Pfam" id="PF16927">
    <property type="entry name" value="HisKA_7TM"/>
    <property type="match status" value="2"/>
</dbReference>
<feature type="transmembrane region" description="Helical" evidence="1">
    <location>
        <begin position="97"/>
        <end position="117"/>
    </location>
</feature>
<feature type="transmembrane region" description="Helical" evidence="1">
    <location>
        <begin position="290"/>
        <end position="309"/>
    </location>
</feature>
<feature type="transmembrane region" description="Helical" evidence="1">
    <location>
        <begin position="420"/>
        <end position="442"/>
    </location>
</feature>
<dbReference type="Gene3D" id="3.30.450.40">
    <property type="match status" value="1"/>
</dbReference>
<keyword evidence="1" id="KW-0472">Membrane</keyword>
<feature type="transmembrane region" description="Helical" evidence="1">
    <location>
        <begin position="383"/>
        <end position="408"/>
    </location>
</feature>
<feature type="transmembrane region" description="Helical" evidence="1">
    <location>
        <begin position="454"/>
        <end position="473"/>
    </location>
</feature>
<reference evidence="3 4" key="1">
    <citation type="journal article" date="2016" name="Nat. Commun.">
        <title>Thousands of microbial genomes shed light on interconnected biogeochemical processes in an aquifer system.</title>
        <authorList>
            <person name="Anantharaman K."/>
            <person name="Brown C.T."/>
            <person name="Hug L.A."/>
            <person name="Sharon I."/>
            <person name="Castelle C.J."/>
            <person name="Probst A.J."/>
            <person name="Thomas B.C."/>
            <person name="Singh A."/>
            <person name="Wilkins M.J."/>
            <person name="Karaoz U."/>
            <person name="Brodie E.L."/>
            <person name="Williams K.H."/>
            <person name="Hubbard S.S."/>
            <person name="Banfield J.F."/>
        </authorList>
    </citation>
    <scope>NUCLEOTIDE SEQUENCE [LARGE SCALE GENOMIC DNA]</scope>
</reference>
<dbReference type="SUPFAM" id="SSF55781">
    <property type="entry name" value="GAF domain-like"/>
    <property type="match status" value="1"/>
</dbReference>
<dbReference type="Proteomes" id="UP000178417">
    <property type="component" value="Unassembled WGS sequence"/>
</dbReference>
<feature type="domain" description="Histidine kinase N-terminal 7TM region" evidence="2">
    <location>
        <begin position="6"/>
        <end position="228"/>
    </location>
</feature>
<feature type="domain" description="Histidine kinase N-terminal 7TM region" evidence="2">
    <location>
        <begin position="265"/>
        <end position="477"/>
    </location>
</feature>
<comment type="caution">
    <text evidence="3">The sequence shown here is derived from an EMBL/GenBank/DDBJ whole genome shotgun (WGS) entry which is preliminary data.</text>
</comment>
<feature type="transmembrane region" description="Helical" evidence="1">
    <location>
        <begin position="137"/>
        <end position="159"/>
    </location>
</feature>
<evidence type="ECO:0000256" key="1">
    <source>
        <dbReference type="SAM" id="Phobius"/>
    </source>
</evidence>
<organism evidence="3 4">
    <name type="scientific">candidate division WOR-1 bacterium RIFOXYB2_FULL_37_13</name>
    <dbReference type="NCBI Taxonomy" id="1802579"/>
    <lineage>
        <taxon>Bacteria</taxon>
        <taxon>Bacillati</taxon>
        <taxon>Saganbacteria</taxon>
    </lineage>
</organism>
<keyword evidence="1" id="KW-1133">Transmembrane helix</keyword>
<dbReference type="AlphaFoldDB" id="A0A1F4SU79"/>
<feature type="transmembrane region" description="Helical" evidence="1">
    <location>
        <begin position="32"/>
        <end position="53"/>
    </location>
</feature>
<evidence type="ECO:0000313" key="4">
    <source>
        <dbReference type="Proteomes" id="UP000178417"/>
    </source>
</evidence>
<feature type="transmembrane region" description="Helical" evidence="1">
    <location>
        <begin position="65"/>
        <end position="85"/>
    </location>
</feature>
<feature type="transmembrane region" description="Helical" evidence="1">
    <location>
        <begin position="231"/>
        <end position="251"/>
    </location>
</feature>
<dbReference type="EMBL" id="MEUB01000013">
    <property type="protein sequence ID" value="OGC24005.1"/>
    <property type="molecule type" value="Genomic_DNA"/>
</dbReference>
<feature type="transmembrane region" description="Helical" evidence="1">
    <location>
        <begin position="257"/>
        <end position="278"/>
    </location>
</feature>
<sequence length="740" mass="84491">MNRLILAFALVTNVTLAFYVVFNNYSKRLNRLLSFLILSVAVWVLSSFLILFADNVSSILFLKRLGLASFSFIAFLWVYFTFTFPTQEEQLTKTEKSLLFAPALLFVVSALFTPWLIKDFVVINSYPAYLGNTLFGFMYPAYIFYFIIYSFWGMANLALKFADNRRPEKLQLLYVLFGITFAFICGLLMEFIMPLVGIYDFYSIEPLFALIAVFFAAYAVIHAQFLNIEDFLVKGFGIILAVVLFLGTFFSVVTTNFYFLLTFYIICIEIFLAVSILFRDWRGTTNRAFSLVALSAAAWTFSIFMYGVAGTPSDALFWSRLALYFASFIPVFFACFVRVFPREENINVWEWTVLFVPAISLAVLSFSRLLIVDVVTQPWGYQLVVGLWFILYAFYFVFTMAYAFYLLFRKYFVSSGVFRFQIGCLFFGFFIGSLFICFSNIILPIFGNSHFVGFGPYFSLIPIIFLIYAIGRYKFMGLELVLQKGASYALVTFFMFGFYVLTGSIAETFFRRSLGGNAVLVGGFSAVFIVLAYQPLAAWFVRLSTRFFIVCRYDYHSTLRRVFAAIQEKNDFNSLFNLIVGIVLETMCTSRISLLIPDQSGGNYKSAPIDLIRGIRFYKKMEIHGNGTLAKWFGELKKVLYLQDLEDKISKNQSFAREFGKSKDFFLEVRDEMKQHGMELFVPIAYKSELKGILALGPKLSGDIYTSSDISLLTTVASHVAAALENISLSNENAALKKKL</sequence>
<accession>A0A1F4SU79</accession>
<name>A0A1F4SU79_UNCSA</name>
<dbReference type="STRING" id="1802579.A2310_05625"/>
<feature type="transmembrane region" description="Helical" evidence="1">
    <location>
        <begin position="201"/>
        <end position="219"/>
    </location>
</feature>
<feature type="transmembrane region" description="Helical" evidence="1">
    <location>
        <begin position="352"/>
        <end position="371"/>
    </location>
</feature>
<feature type="transmembrane region" description="Helical" evidence="1">
    <location>
        <begin position="171"/>
        <end position="189"/>
    </location>
</feature>